<keyword evidence="2" id="KW-1185">Reference proteome</keyword>
<dbReference type="Proteomes" id="UP001075354">
    <property type="component" value="Chromosome 1"/>
</dbReference>
<reference evidence="1" key="1">
    <citation type="submission" date="2022-12" db="EMBL/GenBank/DDBJ databases">
        <title>Chromosome-level genome assembly of the bean flower thrips Megalurothrips usitatus.</title>
        <authorList>
            <person name="Ma L."/>
            <person name="Liu Q."/>
            <person name="Li H."/>
            <person name="Cai W."/>
        </authorList>
    </citation>
    <scope>NUCLEOTIDE SEQUENCE</scope>
    <source>
        <strain evidence="1">Cailab_2022a</strain>
    </source>
</reference>
<comment type="caution">
    <text evidence="1">The sequence shown here is derived from an EMBL/GenBank/DDBJ whole genome shotgun (WGS) entry which is preliminary data.</text>
</comment>
<gene>
    <name evidence="1" type="ORF">ONE63_000014</name>
</gene>
<name>A0AAV7Y3B9_9NEOP</name>
<organism evidence="1 2">
    <name type="scientific">Megalurothrips usitatus</name>
    <name type="common">bean blossom thrips</name>
    <dbReference type="NCBI Taxonomy" id="439358"/>
    <lineage>
        <taxon>Eukaryota</taxon>
        <taxon>Metazoa</taxon>
        <taxon>Ecdysozoa</taxon>
        <taxon>Arthropoda</taxon>
        <taxon>Hexapoda</taxon>
        <taxon>Insecta</taxon>
        <taxon>Pterygota</taxon>
        <taxon>Neoptera</taxon>
        <taxon>Paraneoptera</taxon>
        <taxon>Thysanoptera</taxon>
        <taxon>Terebrantia</taxon>
        <taxon>Thripoidea</taxon>
        <taxon>Thripidae</taxon>
        <taxon>Megalurothrips</taxon>
    </lineage>
</organism>
<protein>
    <submittedName>
        <fullName evidence="1">Uncharacterized protein</fullName>
    </submittedName>
</protein>
<sequence length="154" mass="16996">MCVRFKLQRFVTLSKQTTLDFGYVVDLHLKLTYNPGSMELLDAFGRISSSPASCVTEVNRGWWDDITEAADLLSIRRNVASSDGNGPISEGIVLAPNSGKEHVKKCGRVRRASAMVHLGTGKKTPDMRGKHRQKQGRLMVKTDCTGQDLNGFLT</sequence>
<accession>A0AAV7Y3B9</accession>
<evidence type="ECO:0000313" key="1">
    <source>
        <dbReference type="EMBL" id="KAJ1531330.1"/>
    </source>
</evidence>
<dbReference type="AlphaFoldDB" id="A0AAV7Y3B9"/>
<proteinExistence type="predicted"/>
<dbReference type="EMBL" id="JAPTSV010000001">
    <property type="protein sequence ID" value="KAJ1531330.1"/>
    <property type="molecule type" value="Genomic_DNA"/>
</dbReference>
<evidence type="ECO:0000313" key="2">
    <source>
        <dbReference type="Proteomes" id="UP001075354"/>
    </source>
</evidence>